<sequence>MSHDLHLDGLKYNIVAAIFFIPYAFAEVSSDNVLKLVAITEHIFKAASTRVFSDHFTPSPFSRLQLPTIWVIRPPILSSLLFLPSFVDILSQS</sequence>
<evidence type="ECO:0000313" key="1">
    <source>
        <dbReference type="EMBL" id="TFK67369.1"/>
    </source>
</evidence>
<keyword evidence="2" id="KW-1185">Reference proteome</keyword>
<accession>A0ACD3AQ18</accession>
<gene>
    <name evidence="1" type="ORF">BDN72DRAFT_97843</name>
</gene>
<dbReference type="EMBL" id="ML208377">
    <property type="protein sequence ID" value="TFK67369.1"/>
    <property type="molecule type" value="Genomic_DNA"/>
</dbReference>
<name>A0ACD3AQ18_9AGAR</name>
<reference evidence="1 2" key="1">
    <citation type="journal article" date="2019" name="Nat. Ecol. Evol.">
        <title>Megaphylogeny resolves global patterns of mushroom evolution.</title>
        <authorList>
            <person name="Varga T."/>
            <person name="Krizsan K."/>
            <person name="Foldi C."/>
            <person name="Dima B."/>
            <person name="Sanchez-Garcia M."/>
            <person name="Sanchez-Ramirez S."/>
            <person name="Szollosi G.J."/>
            <person name="Szarkandi J.G."/>
            <person name="Papp V."/>
            <person name="Albert L."/>
            <person name="Andreopoulos W."/>
            <person name="Angelini C."/>
            <person name="Antonin V."/>
            <person name="Barry K.W."/>
            <person name="Bougher N.L."/>
            <person name="Buchanan P."/>
            <person name="Buyck B."/>
            <person name="Bense V."/>
            <person name="Catcheside P."/>
            <person name="Chovatia M."/>
            <person name="Cooper J."/>
            <person name="Damon W."/>
            <person name="Desjardin D."/>
            <person name="Finy P."/>
            <person name="Geml J."/>
            <person name="Haridas S."/>
            <person name="Hughes K."/>
            <person name="Justo A."/>
            <person name="Karasinski D."/>
            <person name="Kautmanova I."/>
            <person name="Kiss B."/>
            <person name="Kocsube S."/>
            <person name="Kotiranta H."/>
            <person name="LaButti K.M."/>
            <person name="Lechner B.E."/>
            <person name="Liimatainen K."/>
            <person name="Lipzen A."/>
            <person name="Lukacs Z."/>
            <person name="Mihaltcheva S."/>
            <person name="Morgado L.N."/>
            <person name="Niskanen T."/>
            <person name="Noordeloos M.E."/>
            <person name="Ohm R.A."/>
            <person name="Ortiz-Santana B."/>
            <person name="Ovrebo C."/>
            <person name="Racz N."/>
            <person name="Riley R."/>
            <person name="Savchenko A."/>
            <person name="Shiryaev A."/>
            <person name="Soop K."/>
            <person name="Spirin V."/>
            <person name="Szebenyi C."/>
            <person name="Tomsovsky M."/>
            <person name="Tulloss R.E."/>
            <person name="Uehling J."/>
            <person name="Grigoriev I.V."/>
            <person name="Vagvolgyi C."/>
            <person name="Papp T."/>
            <person name="Martin F.M."/>
            <person name="Miettinen O."/>
            <person name="Hibbett D.S."/>
            <person name="Nagy L.G."/>
        </authorList>
    </citation>
    <scope>NUCLEOTIDE SEQUENCE [LARGE SCALE GENOMIC DNA]</scope>
    <source>
        <strain evidence="1 2">NL-1719</strain>
    </source>
</reference>
<dbReference type="Proteomes" id="UP000308600">
    <property type="component" value="Unassembled WGS sequence"/>
</dbReference>
<organism evidence="1 2">
    <name type="scientific">Pluteus cervinus</name>
    <dbReference type="NCBI Taxonomy" id="181527"/>
    <lineage>
        <taxon>Eukaryota</taxon>
        <taxon>Fungi</taxon>
        <taxon>Dikarya</taxon>
        <taxon>Basidiomycota</taxon>
        <taxon>Agaricomycotina</taxon>
        <taxon>Agaricomycetes</taxon>
        <taxon>Agaricomycetidae</taxon>
        <taxon>Agaricales</taxon>
        <taxon>Pluteineae</taxon>
        <taxon>Pluteaceae</taxon>
        <taxon>Pluteus</taxon>
    </lineage>
</organism>
<evidence type="ECO:0000313" key="2">
    <source>
        <dbReference type="Proteomes" id="UP000308600"/>
    </source>
</evidence>
<protein>
    <submittedName>
        <fullName evidence="1">Uncharacterized protein</fullName>
    </submittedName>
</protein>
<proteinExistence type="predicted"/>